<comment type="caution">
    <text evidence="2">The sequence shown here is derived from an EMBL/GenBank/DDBJ whole genome shotgun (WGS) entry which is preliminary data.</text>
</comment>
<protein>
    <submittedName>
        <fullName evidence="2">Uncharacterized protein</fullName>
    </submittedName>
</protein>
<proteinExistence type="predicted"/>
<dbReference type="STRING" id="22663.A0A2I0JPE4"/>
<dbReference type="Proteomes" id="UP000233551">
    <property type="component" value="Unassembled WGS sequence"/>
</dbReference>
<reference evidence="2 3" key="1">
    <citation type="submission" date="2017-11" db="EMBL/GenBank/DDBJ databases">
        <title>De-novo sequencing of pomegranate (Punica granatum L.) genome.</title>
        <authorList>
            <person name="Akparov Z."/>
            <person name="Amiraslanov A."/>
            <person name="Hajiyeva S."/>
            <person name="Abbasov M."/>
            <person name="Kaur K."/>
            <person name="Hamwieh A."/>
            <person name="Solovyev V."/>
            <person name="Salamov A."/>
            <person name="Braich B."/>
            <person name="Kosarev P."/>
            <person name="Mahmoud A."/>
            <person name="Hajiyev E."/>
            <person name="Babayeva S."/>
            <person name="Izzatullayeva V."/>
            <person name="Mammadov A."/>
            <person name="Mammadov A."/>
            <person name="Sharifova S."/>
            <person name="Ojaghi J."/>
            <person name="Eynullazada K."/>
            <person name="Bayramov B."/>
            <person name="Abdulazimova A."/>
            <person name="Shahmuradov I."/>
        </authorList>
    </citation>
    <scope>NUCLEOTIDE SEQUENCE [LARGE SCALE GENOMIC DNA]</scope>
    <source>
        <strain evidence="3">cv. AG2017</strain>
        <tissue evidence="2">Leaf</tissue>
    </source>
</reference>
<gene>
    <name evidence="2" type="ORF">CRG98_021807</name>
</gene>
<keyword evidence="3" id="KW-1185">Reference proteome</keyword>
<accession>A0A2I0JPE4</accession>
<evidence type="ECO:0000313" key="3">
    <source>
        <dbReference type="Proteomes" id="UP000233551"/>
    </source>
</evidence>
<feature type="region of interest" description="Disordered" evidence="1">
    <location>
        <begin position="1"/>
        <end position="36"/>
    </location>
</feature>
<feature type="compositionally biased region" description="Basic and acidic residues" evidence="1">
    <location>
        <begin position="1"/>
        <end position="11"/>
    </location>
</feature>
<dbReference type="PANTHER" id="PTHR33116">
    <property type="entry name" value="REVERSE TRANSCRIPTASE ZINC-BINDING DOMAIN-CONTAINING PROTEIN-RELATED-RELATED"/>
    <property type="match status" value="1"/>
</dbReference>
<organism evidence="2 3">
    <name type="scientific">Punica granatum</name>
    <name type="common">Pomegranate</name>
    <dbReference type="NCBI Taxonomy" id="22663"/>
    <lineage>
        <taxon>Eukaryota</taxon>
        <taxon>Viridiplantae</taxon>
        <taxon>Streptophyta</taxon>
        <taxon>Embryophyta</taxon>
        <taxon>Tracheophyta</taxon>
        <taxon>Spermatophyta</taxon>
        <taxon>Magnoliopsida</taxon>
        <taxon>eudicotyledons</taxon>
        <taxon>Gunneridae</taxon>
        <taxon>Pentapetalae</taxon>
        <taxon>rosids</taxon>
        <taxon>malvids</taxon>
        <taxon>Myrtales</taxon>
        <taxon>Lythraceae</taxon>
        <taxon>Punica</taxon>
    </lineage>
</organism>
<sequence>MDTESSIDREVVMIGDPVNAPSAEADPENHSSASMVAESDDSGKIRLFGDAGQRASLHCFLAEFISPDQSAFVKGKTIGDNILMAHELVKGYQRERISPRCTIKADVMKAFDSVHWDFVANIFEAINMPSQFTGWVKELTDEDCRSLVYKITQRIDSWASRKLSYAGRLQLIQSVIHAVMNFWCNAFVLPKKVVRAVERKCKVYLWKGKEGDARGAKELRHCRGLRRQNLYNIIFGSSLTDRIDKEFLLLCG</sequence>
<name>A0A2I0JPE4_PUNGR</name>
<dbReference type="AlphaFoldDB" id="A0A2I0JPE4"/>
<evidence type="ECO:0000313" key="2">
    <source>
        <dbReference type="EMBL" id="PKI57740.1"/>
    </source>
</evidence>
<evidence type="ECO:0000256" key="1">
    <source>
        <dbReference type="SAM" id="MobiDB-lite"/>
    </source>
</evidence>
<dbReference type="EMBL" id="PGOL01001490">
    <property type="protein sequence ID" value="PKI57740.1"/>
    <property type="molecule type" value="Genomic_DNA"/>
</dbReference>
<dbReference type="PANTHER" id="PTHR33116:SF84">
    <property type="entry name" value="RNA-DIRECTED DNA POLYMERASE"/>
    <property type="match status" value="1"/>
</dbReference>